<evidence type="ECO:0000313" key="3">
    <source>
        <dbReference type="Proteomes" id="UP000249177"/>
    </source>
</evidence>
<evidence type="ECO:0000256" key="1">
    <source>
        <dbReference type="SAM" id="Phobius"/>
    </source>
</evidence>
<keyword evidence="3" id="KW-1185">Reference proteome</keyword>
<dbReference type="AlphaFoldDB" id="A0A2W7UJY2"/>
<keyword evidence="1" id="KW-0812">Transmembrane</keyword>
<reference evidence="2 3" key="1">
    <citation type="submission" date="2018-06" db="EMBL/GenBank/DDBJ databases">
        <title>Flavobacterium sp IMCC34762, genome.</title>
        <authorList>
            <person name="Joung Y."/>
            <person name="Cho J."/>
            <person name="Song J."/>
        </authorList>
    </citation>
    <scope>NUCLEOTIDE SEQUENCE [LARGE SCALE GENOMIC DNA]</scope>
    <source>
        <strain evidence="2 3">IMCC34762</strain>
    </source>
</reference>
<dbReference type="EMBL" id="QKXH01000005">
    <property type="protein sequence ID" value="PZX93695.1"/>
    <property type="molecule type" value="Genomic_DNA"/>
</dbReference>
<dbReference type="RefSeq" id="WP_111409941.1">
    <property type="nucleotide sequence ID" value="NZ_QKXH01000005.1"/>
</dbReference>
<feature type="transmembrane region" description="Helical" evidence="1">
    <location>
        <begin position="6"/>
        <end position="26"/>
    </location>
</feature>
<keyword evidence="1" id="KW-1133">Transmembrane helix</keyword>
<accession>A0A2W7UJY2</accession>
<name>A0A2W7UJY2_9FLAO</name>
<sequence length="180" mass="21617">MKVTKSLKIILIIITILSSLILFYKLKGTRIYWLKFDSEKIGDDNGDIFIIQNPPSAKEDLIRLIAEMNDTINFTDRLNKKTYYVQYFYKESFHLNRFFKPYYAPILGNYVDIRVDNDGDFDKEHLVDYIYKNDKDGNIHRENIPIYPYYIFYKYDDEGFHNSEYYPKGLKNNPINIEKK</sequence>
<evidence type="ECO:0000313" key="2">
    <source>
        <dbReference type="EMBL" id="PZX93695.1"/>
    </source>
</evidence>
<dbReference type="Proteomes" id="UP000249177">
    <property type="component" value="Unassembled WGS sequence"/>
</dbReference>
<gene>
    <name evidence="2" type="ORF">DOS84_09830</name>
</gene>
<comment type="caution">
    <text evidence="2">The sequence shown here is derived from an EMBL/GenBank/DDBJ whole genome shotgun (WGS) entry which is preliminary data.</text>
</comment>
<organism evidence="2 3">
    <name type="scientific">Flavobacterium aquariorum</name>
    <dbReference type="NCBI Taxonomy" id="2217670"/>
    <lineage>
        <taxon>Bacteria</taxon>
        <taxon>Pseudomonadati</taxon>
        <taxon>Bacteroidota</taxon>
        <taxon>Flavobacteriia</taxon>
        <taxon>Flavobacteriales</taxon>
        <taxon>Flavobacteriaceae</taxon>
        <taxon>Flavobacterium</taxon>
    </lineage>
</organism>
<keyword evidence="1" id="KW-0472">Membrane</keyword>
<proteinExistence type="predicted"/>
<protein>
    <submittedName>
        <fullName evidence="2">Uncharacterized protein</fullName>
    </submittedName>
</protein>